<dbReference type="EMBL" id="QPIE01000007">
    <property type="protein sequence ID" value="RCU42298.1"/>
    <property type="molecule type" value="Genomic_DNA"/>
</dbReference>
<dbReference type="OrthoDB" id="1351334at2"/>
<accession>A0A368MVU8</accession>
<dbReference type="AlphaFoldDB" id="A0A368MVU8"/>
<feature type="signal peptide" evidence="1">
    <location>
        <begin position="1"/>
        <end position="18"/>
    </location>
</feature>
<name>A0A368MVU8_9FLAO</name>
<keyword evidence="1" id="KW-0732">Signal</keyword>
<evidence type="ECO:0000313" key="2">
    <source>
        <dbReference type="EMBL" id="RCU42298.1"/>
    </source>
</evidence>
<proteinExistence type="predicted"/>
<protein>
    <submittedName>
        <fullName evidence="2">Uncharacterized protein</fullName>
    </submittedName>
</protein>
<organism evidence="2 3">
    <name type="scientific">Chryseobacterium lacus</name>
    <dbReference type="NCBI Taxonomy" id="2058346"/>
    <lineage>
        <taxon>Bacteria</taxon>
        <taxon>Pseudomonadati</taxon>
        <taxon>Bacteroidota</taxon>
        <taxon>Flavobacteriia</taxon>
        <taxon>Flavobacteriales</taxon>
        <taxon>Weeksellaceae</taxon>
        <taxon>Chryseobacterium group</taxon>
        <taxon>Chryseobacterium</taxon>
    </lineage>
</organism>
<dbReference type="RefSeq" id="WP_114304399.1">
    <property type="nucleotide sequence ID" value="NZ_QPIE01000007.1"/>
</dbReference>
<gene>
    <name evidence="2" type="ORF">DQ356_10245</name>
</gene>
<evidence type="ECO:0000256" key="1">
    <source>
        <dbReference type="SAM" id="SignalP"/>
    </source>
</evidence>
<keyword evidence="3" id="KW-1185">Reference proteome</keyword>
<dbReference type="Proteomes" id="UP000252172">
    <property type="component" value="Unassembled WGS sequence"/>
</dbReference>
<feature type="chain" id="PRO_5016850960" evidence="1">
    <location>
        <begin position="19"/>
        <end position="171"/>
    </location>
</feature>
<comment type="caution">
    <text evidence="2">The sequence shown here is derived from an EMBL/GenBank/DDBJ whole genome shotgun (WGS) entry which is preliminary data.</text>
</comment>
<evidence type="ECO:0000313" key="3">
    <source>
        <dbReference type="Proteomes" id="UP000252172"/>
    </source>
</evidence>
<reference evidence="2 3" key="1">
    <citation type="submission" date="2018-07" db="EMBL/GenBank/DDBJ databases">
        <title>Chryseobacterium lacus sp. nov., isolated from lake water.</title>
        <authorList>
            <person name="Li C.-M."/>
        </authorList>
    </citation>
    <scope>NUCLEOTIDE SEQUENCE [LARGE SCALE GENOMIC DNA]</scope>
    <source>
        <strain evidence="2 3">YLOS41</strain>
    </source>
</reference>
<sequence>MKKILLFALLFVCIGLSAQNLSLNELIALRKMDLDQVESFLTKKGWHYKTGESPEEGKLGKAQFVYGTGGDFDYAESFLTFYYPVYGENRIDIQIGKSQKATEYLEAVKRFAPSPINTKVENGNLIKIYAGATTTFEFTTTKSRNRFGNDLASWHLFIVENKDYETQFGYF</sequence>